<reference evidence="2" key="1">
    <citation type="journal article" date="2023" name="Plants (Basel)">
        <title>Genomic Analysis of Leptolyngbya boryana CZ1 Reveals Efficient Carbon Fixation Modules.</title>
        <authorList>
            <person name="Bai X."/>
            <person name="Wang H."/>
            <person name="Cheng W."/>
            <person name="Wang J."/>
            <person name="Ma M."/>
            <person name="Hu H."/>
            <person name="Song Z."/>
            <person name="Ma H."/>
            <person name="Fan Y."/>
            <person name="Du C."/>
            <person name="Xu J."/>
        </authorList>
    </citation>
    <scope>NUCLEOTIDE SEQUENCE</scope>
    <source>
        <strain evidence="2">CZ1</strain>
    </source>
</reference>
<organism evidence="2">
    <name type="scientific">Leptolyngbya boryana CZ1</name>
    <dbReference type="NCBI Taxonomy" id="3060204"/>
    <lineage>
        <taxon>Bacteria</taxon>
        <taxon>Bacillati</taxon>
        <taxon>Cyanobacteriota</taxon>
        <taxon>Cyanophyceae</taxon>
        <taxon>Leptolyngbyales</taxon>
        <taxon>Leptolyngbyaceae</taxon>
        <taxon>Leptolyngbya group</taxon>
        <taxon>Leptolyngbya</taxon>
    </lineage>
</organism>
<proteinExistence type="predicted"/>
<name>A0AA97ARL6_LEPBY</name>
<dbReference type="RefSeq" id="WP_316428886.1">
    <property type="nucleotide sequence ID" value="NZ_CP130144.1"/>
</dbReference>
<dbReference type="Pfam" id="PF21814">
    <property type="entry name" value="DUF6883"/>
    <property type="match status" value="1"/>
</dbReference>
<sequence length="110" mass="12314">MNLPNRETAFIQPQKLLGYLLSETHSVGGSKAKLLRGAGFNEENVDILEQRLLEIARLQSVKEVVTSPHGTKYIIEGEIEALNGYLISLRTVWIIDMGQETPRFVTAHPL</sequence>
<feature type="domain" description="DUF6883" evidence="1">
    <location>
        <begin position="3"/>
        <end position="109"/>
    </location>
</feature>
<evidence type="ECO:0000313" key="2">
    <source>
        <dbReference type="EMBL" id="WNZ48728.1"/>
    </source>
</evidence>
<gene>
    <name evidence="2" type="ORF">Q2T42_12915</name>
</gene>
<evidence type="ECO:0000259" key="1">
    <source>
        <dbReference type="Pfam" id="PF21814"/>
    </source>
</evidence>
<accession>A0AA97ARL6</accession>
<dbReference type="AlphaFoldDB" id="A0AA97ARL6"/>
<dbReference type="EMBL" id="CP130144">
    <property type="protein sequence ID" value="WNZ48728.1"/>
    <property type="molecule type" value="Genomic_DNA"/>
</dbReference>
<protein>
    <recommendedName>
        <fullName evidence="1">DUF6883 domain-containing protein</fullName>
    </recommendedName>
</protein>
<dbReference type="InterPro" id="IPR049250">
    <property type="entry name" value="DUF6883"/>
</dbReference>
<reference evidence="2" key="2">
    <citation type="submission" date="2023-07" db="EMBL/GenBank/DDBJ databases">
        <authorList>
            <person name="Bai X.-H."/>
            <person name="Wang H.-H."/>
            <person name="Wang J."/>
            <person name="Ma M.-Y."/>
            <person name="Hu H.-H."/>
            <person name="Song Z.-L."/>
            <person name="Ma H.-G."/>
            <person name="Fan Y."/>
            <person name="Du C.-Y."/>
            <person name="Xu J.-C."/>
        </authorList>
    </citation>
    <scope>NUCLEOTIDE SEQUENCE</scope>
    <source>
        <strain evidence="2">CZ1</strain>
    </source>
</reference>